<name>A0ABS3H5L0_9ENTE</name>
<reference evidence="8 9" key="1">
    <citation type="submission" date="2021-03" db="EMBL/GenBank/DDBJ databases">
        <title>Enterococcal diversity collection.</title>
        <authorList>
            <person name="Gilmore M.S."/>
            <person name="Schwartzman J."/>
            <person name="Van Tyne D."/>
            <person name="Martin M."/>
            <person name="Earl A.M."/>
            <person name="Manson A.L."/>
            <person name="Straub T."/>
            <person name="Salamzade R."/>
            <person name="Saavedra J."/>
            <person name="Lebreton F."/>
            <person name="Prichula J."/>
            <person name="Schaufler K."/>
            <person name="Gaca A."/>
            <person name="Sgardioli B."/>
            <person name="Wagenaar J."/>
            <person name="Strong T."/>
        </authorList>
    </citation>
    <scope>NUCLEOTIDE SEQUENCE [LARGE SCALE GENOMIC DNA]</scope>
    <source>
        <strain evidence="8 9">MJM12</strain>
    </source>
</reference>
<evidence type="ECO:0000313" key="8">
    <source>
        <dbReference type="EMBL" id="MBO0448746.1"/>
    </source>
</evidence>
<dbReference type="Pfam" id="PF00359">
    <property type="entry name" value="PTS_EIIA_2"/>
    <property type="match status" value="1"/>
</dbReference>
<protein>
    <submittedName>
        <fullName evidence="8">Transcription antiterminator</fullName>
    </submittedName>
</protein>
<evidence type="ECO:0000256" key="2">
    <source>
        <dbReference type="ARBA" id="ARBA00022737"/>
    </source>
</evidence>
<organism evidence="8 9">
    <name type="scientific">Candidatus Enterococcus myersii</name>
    <dbReference type="NCBI Taxonomy" id="2815322"/>
    <lineage>
        <taxon>Bacteria</taxon>
        <taxon>Bacillati</taxon>
        <taxon>Bacillota</taxon>
        <taxon>Bacilli</taxon>
        <taxon>Lactobacillales</taxon>
        <taxon>Enterococcaceae</taxon>
        <taxon>Enterococcus</taxon>
    </lineage>
</organism>
<dbReference type="Gene3D" id="1.10.1790.10">
    <property type="entry name" value="PRD domain"/>
    <property type="match status" value="1"/>
</dbReference>
<dbReference type="PROSITE" id="PS51372">
    <property type="entry name" value="PRD_2"/>
    <property type="match status" value="1"/>
</dbReference>
<keyword evidence="4" id="KW-0804">Transcription</keyword>
<dbReference type="CDD" id="cd05568">
    <property type="entry name" value="PTS_IIB_bgl_like"/>
    <property type="match status" value="1"/>
</dbReference>
<dbReference type="PANTHER" id="PTHR30185:SF18">
    <property type="entry name" value="TRANSCRIPTIONAL REGULATOR MTLR"/>
    <property type="match status" value="1"/>
</dbReference>
<dbReference type="InterPro" id="IPR016152">
    <property type="entry name" value="PTrfase/Anion_transptr"/>
</dbReference>
<dbReference type="InterPro" id="IPR013011">
    <property type="entry name" value="PTS_EIIB_2"/>
</dbReference>
<dbReference type="InterPro" id="IPR011608">
    <property type="entry name" value="PRD"/>
</dbReference>
<evidence type="ECO:0000259" key="5">
    <source>
        <dbReference type="PROSITE" id="PS51094"/>
    </source>
</evidence>
<feature type="domain" description="PTS EIIA type-2" evidence="5">
    <location>
        <begin position="500"/>
        <end position="638"/>
    </location>
</feature>
<dbReference type="EMBL" id="JAFLVT010000006">
    <property type="protein sequence ID" value="MBO0448746.1"/>
    <property type="molecule type" value="Genomic_DNA"/>
</dbReference>
<dbReference type="InterPro" id="IPR002178">
    <property type="entry name" value="PTS_EIIA_type-2_dom"/>
</dbReference>
<dbReference type="PROSITE" id="PS51099">
    <property type="entry name" value="PTS_EIIB_TYPE_2"/>
    <property type="match status" value="1"/>
</dbReference>
<dbReference type="Gene3D" id="1.10.10.10">
    <property type="entry name" value="Winged helix-like DNA-binding domain superfamily/Winged helix DNA-binding domain"/>
    <property type="match status" value="2"/>
</dbReference>
<dbReference type="SUPFAM" id="SSF63520">
    <property type="entry name" value="PTS-regulatory domain, PRD"/>
    <property type="match status" value="2"/>
</dbReference>
<comment type="caution">
    <text evidence="8">The sequence shown here is derived from an EMBL/GenBank/DDBJ whole genome shotgun (WGS) entry which is preliminary data.</text>
</comment>
<evidence type="ECO:0000259" key="7">
    <source>
        <dbReference type="PROSITE" id="PS51372"/>
    </source>
</evidence>
<dbReference type="SUPFAM" id="SSF52794">
    <property type="entry name" value="PTS system IIB component-like"/>
    <property type="match status" value="1"/>
</dbReference>
<evidence type="ECO:0000256" key="4">
    <source>
        <dbReference type="ARBA" id="ARBA00023163"/>
    </source>
</evidence>
<keyword evidence="1" id="KW-0808">Transferase</keyword>
<dbReference type="Gene3D" id="3.40.930.10">
    <property type="entry name" value="Mannitol-specific EII, Chain A"/>
    <property type="match status" value="1"/>
</dbReference>
<dbReference type="PROSITE" id="PS51094">
    <property type="entry name" value="PTS_EIIA_TYPE_2"/>
    <property type="match status" value="1"/>
</dbReference>
<feature type="domain" description="PTS EIIB type-2" evidence="6">
    <location>
        <begin position="399"/>
        <end position="488"/>
    </location>
</feature>
<dbReference type="InterPro" id="IPR036388">
    <property type="entry name" value="WH-like_DNA-bd_sf"/>
</dbReference>
<keyword evidence="3" id="KW-0805">Transcription regulation</keyword>
<gene>
    <name evidence="8" type="ORF">JZO76_04275</name>
</gene>
<evidence type="ECO:0000256" key="1">
    <source>
        <dbReference type="ARBA" id="ARBA00022679"/>
    </source>
</evidence>
<dbReference type="RefSeq" id="WP_206902945.1">
    <property type="nucleotide sequence ID" value="NZ_JAFLVT010000006.1"/>
</dbReference>
<dbReference type="Gene3D" id="3.40.50.2300">
    <property type="match status" value="1"/>
</dbReference>
<dbReference type="Pfam" id="PF00874">
    <property type="entry name" value="PRD"/>
    <property type="match status" value="1"/>
</dbReference>
<dbReference type="PANTHER" id="PTHR30185">
    <property type="entry name" value="CRYPTIC BETA-GLUCOSIDE BGL OPERON ANTITERMINATOR"/>
    <property type="match status" value="1"/>
</dbReference>
<proteinExistence type="predicted"/>
<dbReference type="SUPFAM" id="SSF55804">
    <property type="entry name" value="Phoshotransferase/anion transport protein"/>
    <property type="match status" value="1"/>
</dbReference>
<keyword evidence="2" id="KW-0677">Repeat</keyword>
<dbReference type="InterPro" id="IPR050661">
    <property type="entry name" value="BglG_antiterminators"/>
</dbReference>
<dbReference type="Proteomes" id="UP000664256">
    <property type="component" value="Unassembled WGS sequence"/>
</dbReference>
<accession>A0ABS3H5L0</accession>
<feature type="domain" description="PRD" evidence="7">
    <location>
        <begin position="291"/>
        <end position="398"/>
    </location>
</feature>
<dbReference type="InterPro" id="IPR036095">
    <property type="entry name" value="PTS_EIIB-like_sf"/>
</dbReference>
<keyword evidence="9" id="KW-1185">Reference proteome</keyword>
<evidence type="ECO:0000259" key="6">
    <source>
        <dbReference type="PROSITE" id="PS51099"/>
    </source>
</evidence>
<evidence type="ECO:0000256" key="3">
    <source>
        <dbReference type="ARBA" id="ARBA00023015"/>
    </source>
</evidence>
<sequence>MLSRRQKELVEVMLQQERFQTVDFFANKLGVSKRTVHSELKAIEPYISSSGMFLEKKRGVGIALKNLKEVGFEQDTDDLFDEYSLVTRRIEIMEMLLFDQEITSFNQLSDQFLVSKTSIKNDLTLIMKILQVGNHLNLVSDLQGTRLSGSEEDFQKGLLQFNRYLISNFDIFDDGSVHENVRLLERYYGENLVSACSNILYTYVRDNVNAISDYYIQNILSIFIILVYRLKKNKHFNQSNIQKNQKNNRFYKKSAESLLSKAANRLKIQFNDSDVEFLSQHLISNRFESLPDESVDRELVDKLISKVSESLKVQLSDDVHLEEQLRNHIPPMLYRLKSNNKTENPFTSQIKKEFSLTFNVIWVVLSEYESEVGISFNEDEIAFLTMYFQAAIERAKLNKRILIVCQMGIATSELLINRIKSILPSLDKLEVASAGELRNLNIESYDLIISTIKLELQHHNILYVSPFLNEEDMNKISKYSLGISKQNTTKNNKKIRMLNNFIYDDEIYFNTNFSSREELIESIGSDLEKKGYIQTEFIKSVLNRENLGGTDLPSGTSVPHGNSLYVNKTVIAIIKNKKKMKWNEYFVDVIFLICIASEDTKKIREILSDIYQILDNPTKLTSIRNIKNKQLLLDVIKE</sequence>
<dbReference type="InterPro" id="IPR036634">
    <property type="entry name" value="PRD_sf"/>
</dbReference>
<evidence type="ECO:0000313" key="9">
    <source>
        <dbReference type="Proteomes" id="UP000664256"/>
    </source>
</evidence>